<dbReference type="VEuPathDB" id="FungiDB:PYU1_G013688"/>
<keyword evidence="6" id="KW-0808">Transferase</keyword>
<protein>
    <recommendedName>
        <fullName evidence="4">Methylated-DNA--protein-cysteine methyltransferase</fullName>
        <ecNumber evidence="3">2.1.1.63</ecNumber>
    </recommendedName>
    <alternativeName>
        <fullName evidence="9">6-O-methylguanine-DNA methyltransferase</fullName>
    </alternativeName>
    <alternativeName>
        <fullName evidence="10">O-6-methylguanine-DNA-alkyltransferase</fullName>
    </alternativeName>
</protein>
<reference evidence="14" key="1">
    <citation type="journal article" date="2010" name="Genome Biol.">
        <title>Genome sequence of the necrotrophic plant pathogen Pythium ultimum reveals original pathogenicity mechanisms and effector repertoire.</title>
        <authorList>
            <person name="Levesque C.A."/>
            <person name="Brouwer H."/>
            <person name="Cano L."/>
            <person name="Hamilton J.P."/>
            <person name="Holt C."/>
            <person name="Huitema E."/>
            <person name="Raffaele S."/>
            <person name="Robideau G.P."/>
            <person name="Thines M."/>
            <person name="Win J."/>
            <person name="Zerillo M.M."/>
            <person name="Beakes G.W."/>
            <person name="Boore J.L."/>
            <person name="Busam D."/>
            <person name="Dumas B."/>
            <person name="Ferriera S."/>
            <person name="Fuerstenberg S.I."/>
            <person name="Gachon C.M."/>
            <person name="Gaulin E."/>
            <person name="Govers F."/>
            <person name="Grenville-Briggs L."/>
            <person name="Horner N."/>
            <person name="Hostetler J."/>
            <person name="Jiang R.H."/>
            <person name="Johnson J."/>
            <person name="Krajaejun T."/>
            <person name="Lin H."/>
            <person name="Meijer H.J."/>
            <person name="Moore B."/>
            <person name="Morris P."/>
            <person name="Phuntmart V."/>
            <person name="Puiu D."/>
            <person name="Shetty J."/>
            <person name="Stajich J.E."/>
            <person name="Tripathy S."/>
            <person name="Wawra S."/>
            <person name="van West P."/>
            <person name="Whitty B.R."/>
            <person name="Coutinho P.M."/>
            <person name="Henrissat B."/>
            <person name="Martin F."/>
            <person name="Thomas P.D."/>
            <person name="Tyler B.M."/>
            <person name="De Vries R.P."/>
            <person name="Kamoun S."/>
            <person name="Yandell M."/>
            <person name="Tisserat N."/>
            <person name="Buell C.R."/>
        </authorList>
    </citation>
    <scope>NUCLEOTIDE SEQUENCE</scope>
    <source>
        <strain evidence="14">DAOM:BR144</strain>
    </source>
</reference>
<dbReference type="HOGENOM" id="CLU_000445_52_3_1"/>
<evidence type="ECO:0000256" key="10">
    <source>
        <dbReference type="ARBA" id="ARBA00031621"/>
    </source>
</evidence>
<evidence type="ECO:0000256" key="3">
    <source>
        <dbReference type="ARBA" id="ARBA00011918"/>
    </source>
</evidence>
<dbReference type="InterPro" id="IPR014048">
    <property type="entry name" value="MethylDNA_cys_MeTrfase_DNA-bd"/>
</dbReference>
<accession>K3X918</accession>
<organism evidence="13 14">
    <name type="scientific">Globisporangium ultimum (strain ATCC 200006 / CBS 805.95 / DAOM BR144)</name>
    <name type="common">Pythium ultimum</name>
    <dbReference type="NCBI Taxonomy" id="431595"/>
    <lineage>
        <taxon>Eukaryota</taxon>
        <taxon>Sar</taxon>
        <taxon>Stramenopiles</taxon>
        <taxon>Oomycota</taxon>
        <taxon>Peronosporomycetes</taxon>
        <taxon>Pythiales</taxon>
        <taxon>Pythiaceae</taxon>
        <taxon>Globisporangium</taxon>
    </lineage>
</organism>
<dbReference type="STRING" id="431595.K3X918"/>
<dbReference type="InterPro" id="IPR001497">
    <property type="entry name" value="MethylDNA_cys_MeTrfase_AS"/>
</dbReference>
<comment type="catalytic activity">
    <reaction evidence="1">
        <text>a 4-O-methyl-thymidine in DNA + L-cysteinyl-[protein] = a thymidine in DNA + S-methyl-L-cysteinyl-[protein]</text>
        <dbReference type="Rhea" id="RHEA:53428"/>
        <dbReference type="Rhea" id="RHEA-COMP:10131"/>
        <dbReference type="Rhea" id="RHEA-COMP:10132"/>
        <dbReference type="Rhea" id="RHEA-COMP:13555"/>
        <dbReference type="Rhea" id="RHEA-COMP:13556"/>
        <dbReference type="ChEBI" id="CHEBI:29950"/>
        <dbReference type="ChEBI" id="CHEBI:82612"/>
        <dbReference type="ChEBI" id="CHEBI:137386"/>
        <dbReference type="ChEBI" id="CHEBI:137387"/>
        <dbReference type="EC" id="2.1.1.63"/>
    </reaction>
</comment>
<comment type="similarity">
    <text evidence="2">Belongs to the MGMT family.</text>
</comment>
<reference evidence="14" key="2">
    <citation type="submission" date="2010-04" db="EMBL/GenBank/DDBJ databases">
        <authorList>
            <person name="Buell R."/>
            <person name="Hamilton J."/>
            <person name="Hostetler J."/>
        </authorList>
    </citation>
    <scope>NUCLEOTIDE SEQUENCE [LARGE SCALE GENOMIC DNA]</scope>
    <source>
        <strain evidence="14">DAOM:BR144</strain>
    </source>
</reference>
<dbReference type="Gene3D" id="1.10.10.10">
    <property type="entry name" value="Winged helix-like DNA-binding domain superfamily/Winged helix DNA-binding domain"/>
    <property type="match status" value="1"/>
</dbReference>
<dbReference type="PANTHER" id="PTHR10815">
    <property type="entry name" value="METHYLATED-DNA--PROTEIN-CYSTEINE METHYLTRANSFERASE"/>
    <property type="match status" value="1"/>
</dbReference>
<dbReference type="CDD" id="cd06445">
    <property type="entry name" value="ATase"/>
    <property type="match status" value="1"/>
</dbReference>
<dbReference type="Pfam" id="PF01035">
    <property type="entry name" value="DNA_binding_1"/>
    <property type="match status" value="1"/>
</dbReference>
<keyword evidence="7" id="KW-0227">DNA damage</keyword>
<comment type="catalytic activity">
    <reaction evidence="11">
        <text>a 6-O-methyl-2'-deoxyguanosine in DNA + L-cysteinyl-[protein] = S-methyl-L-cysteinyl-[protein] + a 2'-deoxyguanosine in DNA</text>
        <dbReference type="Rhea" id="RHEA:24000"/>
        <dbReference type="Rhea" id="RHEA-COMP:10131"/>
        <dbReference type="Rhea" id="RHEA-COMP:10132"/>
        <dbReference type="Rhea" id="RHEA-COMP:11367"/>
        <dbReference type="Rhea" id="RHEA-COMP:11368"/>
        <dbReference type="ChEBI" id="CHEBI:29950"/>
        <dbReference type="ChEBI" id="CHEBI:82612"/>
        <dbReference type="ChEBI" id="CHEBI:85445"/>
        <dbReference type="ChEBI" id="CHEBI:85448"/>
        <dbReference type="EC" id="2.1.1.63"/>
    </reaction>
</comment>
<dbReference type="EnsemblProtists" id="PYU1_T013717">
    <property type="protein sequence ID" value="PYU1_T013717"/>
    <property type="gene ID" value="PYU1_G013688"/>
</dbReference>
<dbReference type="EMBL" id="GL376586">
    <property type="status" value="NOT_ANNOTATED_CDS"/>
    <property type="molecule type" value="Genomic_DNA"/>
</dbReference>
<dbReference type="GO" id="GO:0006281">
    <property type="term" value="P:DNA repair"/>
    <property type="evidence" value="ECO:0007669"/>
    <property type="project" value="UniProtKB-KW"/>
</dbReference>
<dbReference type="PANTHER" id="PTHR10815:SF13">
    <property type="entry name" value="METHYLATED-DNA--PROTEIN-CYSTEINE METHYLTRANSFERASE"/>
    <property type="match status" value="1"/>
</dbReference>
<evidence type="ECO:0000256" key="11">
    <source>
        <dbReference type="ARBA" id="ARBA00049348"/>
    </source>
</evidence>
<dbReference type="eggNOG" id="ENOG502RV10">
    <property type="taxonomic scope" value="Eukaryota"/>
</dbReference>
<keyword evidence="8" id="KW-0234">DNA repair</keyword>
<evidence type="ECO:0000313" key="14">
    <source>
        <dbReference type="Proteomes" id="UP000019132"/>
    </source>
</evidence>
<evidence type="ECO:0000256" key="7">
    <source>
        <dbReference type="ARBA" id="ARBA00022763"/>
    </source>
</evidence>
<evidence type="ECO:0000256" key="1">
    <source>
        <dbReference type="ARBA" id="ARBA00001286"/>
    </source>
</evidence>
<evidence type="ECO:0000256" key="6">
    <source>
        <dbReference type="ARBA" id="ARBA00022679"/>
    </source>
</evidence>
<evidence type="ECO:0000256" key="5">
    <source>
        <dbReference type="ARBA" id="ARBA00022603"/>
    </source>
</evidence>
<dbReference type="SUPFAM" id="SSF46767">
    <property type="entry name" value="Methylated DNA-protein cysteine methyltransferase, C-terminal domain"/>
    <property type="match status" value="1"/>
</dbReference>
<dbReference type="OMA" id="LRVNPFC"/>
<dbReference type="AlphaFoldDB" id="K3X918"/>
<name>K3X918_GLOUD</name>
<evidence type="ECO:0000256" key="4">
    <source>
        <dbReference type="ARBA" id="ARBA00015377"/>
    </source>
</evidence>
<dbReference type="InterPro" id="IPR036388">
    <property type="entry name" value="WH-like_DNA-bd_sf"/>
</dbReference>
<dbReference type="EC" id="2.1.1.63" evidence="3"/>
<dbReference type="PROSITE" id="PS00374">
    <property type="entry name" value="MGMT"/>
    <property type="match status" value="1"/>
</dbReference>
<evidence type="ECO:0000256" key="2">
    <source>
        <dbReference type="ARBA" id="ARBA00008711"/>
    </source>
</evidence>
<dbReference type="GO" id="GO:0003908">
    <property type="term" value="F:methylated-DNA-[protein]-cysteine S-methyltransferase activity"/>
    <property type="evidence" value="ECO:0007669"/>
    <property type="project" value="UniProtKB-EC"/>
</dbReference>
<dbReference type="GO" id="GO:0032259">
    <property type="term" value="P:methylation"/>
    <property type="evidence" value="ECO:0007669"/>
    <property type="project" value="UniProtKB-KW"/>
</dbReference>
<keyword evidence="14" id="KW-1185">Reference proteome</keyword>
<evidence type="ECO:0000256" key="8">
    <source>
        <dbReference type="ARBA" id="ARBA00023204"/>
    </source>
</evidence>
<dbReference type="NCBIfam" id="TIGR00589">
    <property type="entry name" value="ogt"/>
    <property type="match status" value="1"/>
</dbReference>
<dbReference type="InterPro" id="IPR036217">
    <property type="entry name" value="MethylDNA_cys_MeTrfase_DNAb"/>
</dbReference>
<proteinExistence type="inferred from homology"/>
<evidence type="ECO:0000256" key="9">
    <source>
        <dbReference type="ARBA" id="ARBA00030795"/>
    </source>
</evidence>
<evidence type="ECO:0000259" key="12">
    <source>
        <dbReference type="Pfam" id="PF01035"/>
    </source>
</evidence>
<evidence type="ECO:0000313" key="13">
    <source>
        <dbReference type="EnsemblProtists" id="PYU1_T013717"/>
    </source>
</evidence>
<dbReference type="Proteomes" id="UP000019132">
    <property type="component" value="Unassembled WGS sequence"/>
</dbReference>
<reference evidence="13" key="3">
    <citation type="submission" date="2015-02" db="UniProtKB">
        <authorList>
            <consortium name="EnsemblProtists"/>
        </authorList>
    </citation>
    <scope>IDENTIFICATION</scope>
    <source>
        <strain evidence="13">DAOM BR144</strain>
    </source>
</reference>
<keyword evidence="5" id="KW-0489">Methyltransferase</keyword>
<feature type="domain" description="Methylated-DNA-[protein]-cysteine S-methyltransferase DNA binding" evidence="12">
    <location>
        <begin position="53"/>
        <end position="137"/>
    </location>
</feature>
<sequence length="153" mass="16559">MRRTATTATANVKRTSTRATVVAKHSKKATIKATAASTPTQHIQWRGKRITLFESRVYELISTIPKGKVSTYGDIAKALHSGPRCVGQALRKNPFAPEVPCHRVVAASLAIGGFKGSVGEDSAHICEKRELLTKEGVTFAEDLKIASECLHSF</sequence>
<dbReference type="InParanoid" id="K3X918"/>